<evidence type="ECO:0000256" key="3">
    <source>
        <dbReference type="ARBA" id="ARBA00022679"/>
    </source>
</evidence>
<dbReference type="PANTHER" id="PTHR43630">
    <property type="entry name" value="POLY-BETA-1,6-N-ACETYL-D-GLUCOSAMINE SYNTHASE"/>
    <property type="match status" value="1"/>
</dbReference>
<proteinExistence type="inferred from homology"/>
<feature type="transmembrane region" description="Helical" evidence="4">
    <location>
        <begin position="307"/>
        <end position="326"/>
    </location>
</feature>
<dbReference type="Gene3D" id="3.90.550.10">
    <property type="entry name" value="Spore Coat Polysaccharide Biosynthesis Protein SpsA, Chain A"/>
    <property type="match status" value="1"/>
</dbReference>
<evidence type="ECO:0000313" key="5">
    <source>
        <dbReference type="EMBL" id="ALS33331.1"/>
    </source>
</evidence>
<evidence type="ECO:0000256" key="2">
    <source>
        <dbReference type="ARBA" id="ARBA00022676"/>
    </source>
</evidence>
<dbReference type="Proteomes" id="UP000065261">
    <property type="component" value="Chromosome I"/>
</dbReference>
<dbReference type="PANTHER" id="PTHR43630:SF1">
    <property type="entry name" value="POLY-BETA-1,6-N-ACETYL-D-GLUCOSAMINE SYNTHASE"/>
    <property type="match status" value="1"/>
</dbReference>
<dbReference type="EMBL" id="CP011034">
    <property type="protein sequence ID" value="ALS33331.1"/>
    <property type="molecule type" value="Genomic_DNA"/>
</dbReference>
<evidence type="ECO:0000256" key="4">
    <source>
        <dbReference type="SAM" id="Phobius"/>
    </source>
</evidence>
<name>A0A0U2NHF3_9GAMM</name>
<keyword evidence="2" id="KW-0328">Glycosyltransferase</keyword>
<dbReference type="KEGG" id="ptn:PTRA_a2218"/>
<dbReference type="GO" id="GO:0016757">
    <property type="term" value="F:glycosyltransferase activity"/>
    <property type="evidence" value="ECO:0007669"/>
    <property type="project" value="UniProtKB-KW"/>
</dbReference>
<dbReference type="PATRIC" id="fig|1315283.4.peg.1923"/>
<gene>
    <name evidence="5" type="ORF">PTRA_a2218</name>
</gene>
<evidence type="ECO:0008006" key="7">
    <source>
        <dbReference type="Google" id="ProtNLM"/>
    </source>
</evidence>
<evidence type="ECO:0000256" key="1">
    <source>
        <dbReference type="ARBA" id="ARBA00006739"/>
    </source>
</evidence>
<reference evidence="5 6" key="1">
    <citation type="submission" date="2015-03" db="EMBL/GenBank/DDBJ databases">
        <authorList>
            <person name="Murphy D."/>
        </authorList>
    </citation>
    <scope>NUCLEOTIDE SEQUENCE [LARGE SCALE GENOMIC DNA]</scope>
    <source>
        <strain evidence="5 6">KMM 520</strain>
    </source>
</reference>
<keyword evidence="4" id="KW-0812">Transmembrane</keyword>
<accession>A0A0U2NHF3</accession>
<feature type="transmembrane region" description="Helical" evidence="4">
    <location>
        <begin position="6"/>
        <end position="34"/>
    </location>
</feature>
<keyword evidence="4" id="KW-1133">Transmembrane helix</keyword>
<dbReference type="Pfam" id="PF13641">
    <property type="entry name" value="Glyco_tranf_2_3"/>
    <property type="match status" value="1"/>
</dbReference>
<sequence>MISFIDIFIGLIVFIFIFLPTLFLSIELIIGLYYRGTNKNMAINSDVDNAYIVIPAHNEEKIIKDTLTKLKREIVSLSKVLVIADNCTDATASIAKSFGAKVLIRNSLDFVGKGYAIEAGVEYLKPFNPSVIIIFDADCEFTEGSFYTLTRRCIMEDAVIQSAYVMKSHAHATITTNVAQFAWAIKNITRPQGLAFFKINCQLQGSGMAFPARVLNNITFASGSIVEDLELGLKLTAQGEKIIYDSFSQVLSYFPTSVIGNNTQRTRWEHGHLSSITLLPKKFIRSLAQLKIKSCFTIFDAMLPPTVLWFFIVFCCSFFFLIMMLFNIFIPFYFSIISLFILLLSLGLVWFVMGREIIPLKDFGTLYKYLLAKINIYKSFVKNRQKSWIRTDRGDDSNE</sequence>
<dbReference type="InterPro" id="IPR029044">
    <property type="entry name" value="Nucleotide-diphossugar_trans"/>
</dbReference>
<dbReference type="OrthoDB" id="9797391at2"/>
<feature type="transmembrane region" description="Helical" evidence="4">
    <location>
        <begin position="332"/>
        <end position="353"/>
    </location>
</feature>
<keyword evidence="3" id="KW-0808">Transferase</keyword>
<dbReference type="AlphaFoldDB" id="A0A0U2NHF3"/>
<protein>
    <recommendedName>
        <fullName evidence="7">Glycosyltransferase 2-like domain-containing protein</fullName>
    </recommendedName>
</protein>
<dbReference type="CDD" id="cd06438">
    <property type="entry name" value="EpsO_like"/>
    <property type="match status" value="1"/>
</dbReference>
<dbReference type="SUPFAM" id="SSF53448">
    <property type="entry name" value="Nucleotide-diphospho-sugar transferases"/>
    <property type="match status" value="1"/>
</dbReference>
<keyword evidence="4" id="KW-0472">Membrane</keyword>
<evidence type="ECO:0000313" key="6">
    <source>
        <dbReference type="Proteomes" id="UP000065261"/>
    </source>
</evidence>
<organism evidence="5">
    <name type="scientific">Pseudoalteromonas translucida KMM 520</name>
    <dbReference type="NCBI Taxonomy" id="1315283"/>
    <lineage>
        <taxon>Bacteria</taxon>
        <taxon>Pseudomonadati</taxon>
        <taxon>Pseudomonadota</taxon>
        <taxon>Gammaproteobacteria</taxon>
        <taxon>Alteromonadales</taxon>
        <taxon>Pseudoalteromonadaceae</taxon>
        <taxon>Pseudoalteromonas</taxon>
    </lineage>
</organism>
<comment type="similarity">
    <text evidence="1">Belongs to the glycosyltransferase 2 family.</text>
</comment>
<dbReference type="RefSeq" id="WP_058373602.1">
    <property type="nucleotide sequence ID" value="NZ_CP011034.1"/>
</dbReference>